<feature type="compositionally biased region" description="Basic and acidic residues" evidence="3">
    <location>
        <begin position="555"/>
        <end position="577"/>
    </location>
</feature>
<dbReference type="Pfam" id="PF00169">
    <property type="entry name" value="PH"/>
    <property type="match status" value="1"/>
</dbReference>
<dbReference type="InterPro" id="IPR045188">
    <property type="entry name" value="Boi1/Boi2-like"/>
</dbReference>
<keyword evidence="6" id="KW-1185">Reference proteome</keyword>
<feature type="region of interest" description="Disordered" evidence="3">
    <location>
        <begin position="96"/>
        <end position="145"/>
    </location>
</feature>
<feature type="coiled-coil region" evidence="2">
    <location>
        <begin position="386"/>
        <end position="434"/>
    </location>
</feature>
<keyword evidence="2" id="KW-0175">Coiled coil</keyword>
<comment type="caution">
    <text evidence="5">The sequence shown here is derived from an EMBL/GenBank/DDBJ whole genome shotgun (WGS) entry which is preliminary data.</text>
</comment>
<dbReference type="PROSITE" id="PS50003">
    <property type="entry name" value="PH_DOMAIN"/>
    <property type="match status" value="1"/>
</dbReference>
<feature type="compositionally biased region" description="Polar residues" evidence="3">
    <location>
        <begin position="839"/>
        <end position="848"/>
    </location>
</feature>
<protein>
    <recommendedName>
        <fullName evidence="4">PH domain-containing protein</fullName>
    </recommendedName>
</protein>
<dbReference type="SMART" id="SM00233">
    <property type="entry name" value="PH"/>
    <property type="match status" value="1"/>
</dbReference>
<feature type="compositionally biased region" description="Polar residues" evidence="3">
    <location>
        <begin position="224"/>
        <end position="238"/>
    </location>
</feature>
<proteinExistence type="predicted"/>
<gene>
    <name evidence="5" type="ORF">ACHAWO_009443</name>
</gene>
<dbReference type="Gene3D" id="2.30.29.30">
    <property type="entry name" value="Pleckstrin-homology domain (PH domain)/Phosphotyrosine-binding domain (PTB)"/>
    <property type="match status" value="1"/>
</dbReference>
<feature type="region of interest" description="Disordered" evidence="3">
    <location>
        <begin position="814"/>
        <end position="870"/>
    </location>
</feature>
<evidence type="ECO:0000313" key="6">
    <source>
        <dbReference type="Proteomes" id="UP001530400"/>
    </source>
</evidence>
<dbReference type="EMBL" id="JALLPJ020000443">
    <property type="protein sequence ID" value="KAL3791928.1"/>
    <property type="molecule type" value="Genomic_DNA"/>
</dbReference>
<sequence>MAGKVEKREVAAFRHISSISSFLSSDDEFVLCICTSQGYWLISRRVRETSSSVENGCLKLAGAFVGFVRYTSLAMDHSDGDDFSAYYHRQPNGRVEKKKRQIPGNGFTEFPTQMTTPTITTSRRESQSRIRFAEDTKPPQSSGPMRELLVLGPCSSERQNASSPLQANSLDFSMIATPGGGKQAMRNYTNTTPSDNESQSAISSGIWPAGTPFTNLLRGVVSSNTPNAKSKKLTSATPYTAARETLDDGRPARTSDESNSEYSALTFARSAPLSGYLRKLGKNIPIFKRRFFVLKPSTHLYYFLSPTDIEPRGCIDLDLGSENGGCEVREIGVLPDGTFRFELLFDDEMELDGETNHKSTKQSIILEARTEEIGREWMNKLQSERLSTARDEIDMLRTALAEVKATSSSWEKVAAEEEIRADEAEKQRDMIQSEATVWEGKFNDLNEAVGLLEKHIAEGRSDSLAESLDRLNLNDSNFYGASEAIDTIHNDYKLACETAEQENTRAAELEKKLKEAESRLSKAEAELSQVWQDNCAIRKELKKSKREKKILIREVKAQRAKSSDDSQKNQDSVRPEDSCASTDQSLTHKHGSNCGDSETVSLPLKPKFSTEQQRLVIELEEHVMSGLRLSEQFLTLNGIDPSVVGDEIDSYVHSSLASAERNHHPLQASGVPTKLCSLLDDDSHDDTTTFNGEEDSAIFANNVAEEEAHDHIPAEHYDTFHNGPEQLDNLHHMKANVHESSAQHTAIAQDLHHMEASVHKSSAQHIAIAQAPEDPYLYHKEMPLDKHVNQNLNDRFSEVCSPISNYYLANNMQSDEKSNEQAPPSVGVESSVSGSSTSKITDTGNATSKLECPLRDVGETPRAYPPGSDLGDDGEVYHITFYSAKIGLQFQKVPVEKASVGLLTDAMTADLGANRTASDLLRIATISQTNHKNSKSKQLTMECPPVPPVDMVLVCGFVGFDESTGNTRPRIGARLVAFDGITVEVGKWTFESIRKSIHARGRPLTLSFRNDYLTPKQREILTKAVNDVSAHDEPTPKTKTIFRASGAEKNSAILSKSSSVSSNSHKYYSFSEAGSTISSAVAPLMSNLMTGLSAGKKKQEEFTPDYLRRQSSSLDEMRHHQDFKSGLL</sequence>
<evidence type="ECO:0000256" key="2">
    <source>
        <dbReference type="SAM" id="Coils"/>
    </source>
</evidence>
<feature type="compositionally biased region" description="Low complexity" evidence="3">
    <location>
        <begin position="107"/>
        <end position="121"/>
    </location>
</feature>
<accession>A0ABD3PVL5</accession>
<feature type="region of interest" description="Disordered" evidence="3">
    <location>
        <begin position="224"/>
        <end position="261"/>
    </location>
</feature>
<feature type="compositionally biased region" description="Basic and acidic residues" evidence="3">
    <location>
        <begin position="244"/>
        <end position="256"/>
    </location>
</feature>
<evidence type="ECO:0000313" key="5">
    <source>
        <dbReference type="EMBL" id="KAL3791928.1"/>
    </source>
</evidence>
<feature type="compositionally biased region" description="Basic and acidic residues" evidence="3">
    <location>
        <begin position="122"/>
        <end position="137"/>
    </location>
</feature>
<feature type="region of interest" description="Disordered" evidence="3">
    <location>
        <begin position="555"/>
        <end position="605"/>
    </location>
</feature>
<dbReference type="InterPro" id="IPR001849">
    <property type="entry name" value="PH_domain"/>
</dbReference>
<dbReference type="SUPFAM" id="SSF50729">
    <property type="entry name" value="PH domain-like"/>
    <property type="match status" value="1"/>
</dbReference>
<dbReference type="AlphaFoldDB" id="A0ABD3PVL5"/>
<reference evidence="5 6" key="1">
    <citation type="submission" date="2024-10" db="EMBL/GenBank/DDBJ databases">
        <title>Updated reference genomes for cyclostephanoid diatoms.</title>
        <authorList>
            <person name="Roberts W.R."/>
            <person name="Alverson A.J."/>
        </authorList>
    </citation>
    <scope>NUCLEOTIDE SEQUENCE [LARGE SCALE GENOMIC DNA]</scope>
    <source>
        <strain evidence="5 6">AJA010-31</strain>
    </source>
</reference>
<dbReference type="PANTHER" id="PTHR22902">
    <property type="entry name" value="SESQUIPEDALIAN"/>
    <property type="match status" value="1"/>
</dbReference>
<feature type="domain" description="PH" evidence="4">
    <location>
        <begin position="270"/>
        <end position="386"/>
    </location>
</feature>
<evidence type="ECO:0000256" key="3">
    <source>
        <dbReference type="SAM" id="MobiDB-lite"/>
    </source>
</evidence>
<feature type="compositionally biased region" description="Low complexity" evidence="3">
    <location>
        <begin position="825"/>
        <end position="838"/>
    </location>
</feature>
<dbReference type="InterPro" id="IPR011993">
    <property type="entry name" value="PH-like_dom_sf"/>
</dbReference>
<evidence type="ECO:0000259" key="4">
    <source>
        <dbReference type="PROSITE" id="PS50003"/>
    </source>
</evidence>
<feature type="compositionally biased region" description="Basic and acidic residues" evidence="3">
    <location>
        <begin position="1115"/>
        <end position="1128"/>
    </location>
</feature>
<evidence type="ECO:0000256" key="1">
    <source>
        <dbReference type="ARBA" id="ARBA00022553"/>
    </source>
</evidence>
<feature type="region of interest" description="Disordered" evidence="3">
    <location>
        <begin position="1108"/>
        <end position="1128"/>
    </location>
</feature>
<keyword evidence="1" id="KW-0597">Phosphoprotein</keyword>
<dbReference type="Proteomes" id="UP001530400">
    <property type="component" value="Unassembled WGS sequence"/>
</dbReference>
<name>A0ABD3PVL5_9STRA</name>
<dbReference type="PANTHER" id="PTHR22902:SF27">
    <property type="entry name" value="PLECKSTRIN HOMOLOGY DOMAIN-CONTAINING FAMILY A MEMBER 3"/>
    <property type="match status" value="1"/>
</dbReference>
<organism evidence="5 6">
    <name type="scientific">Cyclotella atomus</name>
    <dbReference type="NCBI Taxonomy" id="382360"/>
    <lineage>
        <taxon>Eukaryota</taxon>
        <taxon>Sar</taxon>
        <taxon>Stramenopiles</taxon>
        <taxon>Ochrophyta</taxon>
        <taxon>Bacillariophyta</taxon>
        <taxon>Coscinodiscophyceae</taxon>
        <taxon>Thalassiosirophycidae</taxon>
        <taxon>Stephanodiscales</taxon>
        <taxon>Stephanodiscaceae</taxon>
        <taxon>Cyclotella</taxon>
    </lineage>
</organism>